<sequence>MKVLHTSLCGVMFFGIVFFAAGCFSNAPDIPTEGARIEQVCSTPKYNIALIKIESGKENMLPKQEFQVILDKALVDSNCFNFVKNDDKAYTLHIRYNFTITEVSEDTSAISSKEQVTLKSNVQFNLYNKAKTIQQNAISTLKLSEKTYLGLGENVQVTQGQKEEVIRRSLKTIFANLSTMP</sequence>
<proteinExistence type="predicted"/>
<keyword evidence="3" id="KW-1185">Reference proteome</keyword>
<feature type="signal peptide" evidence="1">
    <location>
        <begin position="1"/>
        <end position="20"/>
    </location>
</feature>
<feature type="chain" id="PRO_5020889902" description="Lipoprotein" evidence="1">
    <location>
        <begin position="21"/>
        <end position="181"/>
    </location>
</feature>
<dbReference type="OrthoDB" id="5324844at2"/>
<evidence type="ECO:0000313" key="3">
    <source>
        <dbReference type="Proteomes" id="UP000029707"/>
    </source>
</evidence>
<dbReference type="Proteomes" id="UP000029707">
    <property type="component" value="Unassembled WGS sequence"/>
</dbReference>
<evidence type="ECO:0008006" key="4">
    <source>
        <dbReference type="Google" id="ProtNLM"/>
    </source>
</evidence>
<gene>
    <name evidence="2" type="ORF">LS65_008785</name>
</gene>
<dbReference type="AlphaFoldDB" id="A0A4U8TIQ6"/>
<dbReference type="RefSeq" id="WP_034361529.1">
    <property type="nucleotide sequence ID" value="NZ_CAJUDB010000002.1"/>
</dbReference>
<evidence type="ECO:0000313" key="2">
    <source>
        <dbReference type="EMBL" id="TLD99983.1"/>
    </source>
</evidence>
<dbReference type="STRING" id="425400.LS65_04455"/>
<dbReference type="EMBL" id="JRMQ02000015">
    <property type="protein sequence ID" value="TLD99983.1"/>
    <property type="molecule type" value="Genomic_DNA"/>
</dbReference>
<comment type="caution">
    <text evidence="2">The sequence shown here is derived from an EMBL/GenBank/DDBJ whole genome shotgun (WGS) entry which is preliminary data.</text>
</comment>
<dbReference type="GeneID" id="82321276"/>
<name>A0A4U8TIQ6_9HELI</name>
<reference evidence="2 3" key="1">
    <citation type="journal article" date="2014" name="Genome Announc.">
        <title>Draft genome sequences of eight enterohepatic helicobacter species isolated from both laboratory and wild rodents.</title>
        <authorList>
            <person name="Sheh A."/>
            <person name="Shen Z."/>
            <person name="Fox J.G."/>
        </authorList>
    </citation>
    <scope>NUCLEOTIDE SEQUENCE [LARGE SCALE GENOMIC DNA]</scope>
    <source>
        <strain evidence="2 3">MIT 01-6451</strain>
    </source>
</reference>
<organism evidence="2 3">
    <name type="scientific">Helicobacter japonicus</name>
    <dbReference type="NCBI Taxonomy" id="425400"/>
    <lineage>
        <taxon>Bacteria</taxon>
        <taxon>Pseudomonadati</taxon>
        <taxon>Campylobacterota</taxon>
        <taxon>Epsilonproteobacteria</taxon>
        <taxon>Campylobacterales</taxon>
        <taxon>Helicobacteraceae</taxon>
        <taxon>Helicobacter</taxon>
    </lineage>
</organism>
<protein>
    <recommendedName>
        <fullName evidence="4">Lipoprotein</fullName>
    </recommendedName>
</protein>
<evidence type="ECO:0000256" key="1">
    <source>
        <dbReference type="SAM" id="SignalP"/>
    </source>
</evidence>
<accession>A0A4U8TIQ6</accession>
<dbReference type="PROSITE" id="PS51257">
    <property type="entry name" value="PROKAR_LIPOPROTEIN"/>
    <property type="match status" value="1"/>
</dbReference>
<keyword evidence="1" id="KW-0732">Signal</keyword>